<evidence type="ECO:0000313" key="1">
    <source>
        <dbReference type="EMBL" id="MBB6578802.1"/>
    </source>
</evidence>
<dbReference type="Proteomes" id="UP000562492">
    <property type="component" value="Unassembled WGS sequence"/>
</dbReference>
<keyword evidence="2" id="KW-1185">Reference proteome</keyword>
<proteinExistence type="predicted"/>
<name>A0ABR6RI07_9BURK</name>
<dbReference type="Pfam" id="PF07024">
    <property type="entry name" value="ImpE"/>
    <property type="match status" value="1"/>
</dbReference>
<dbReference type="RefSeq" id="WP_184709682.1">
    <property type="nucleotide sequence ID" value="NZ_JACHKZ010000019.1"/>
</dbReference>
<sequence length="261" mass="29319">MPDQSLVEKVSQVQGSIRQKPSDDKLRIHLFQLYVQEGKWQKALVQLQMAAQLNASHKMMAQAYRLAIRAEMLREDVFKGRRSPNVLGQPLQWISFLIEALQEDGKGNPLAALELRLQALDEANAVSGRLNEQPFNWIADADSRLGPVLEVLVNGDYYWLPFEAISEVKIDAPVDLRDLVWIPAHVKLVNEGYHPMLLPARYPLLDMPMEDAHLQSKISTWTAMEGDLLCGQGVKVLSTDTSEASLLDVRSIHLQSALSES</sequence>
<dbReference type="Gene3D" id="1.25.40.10">
    <property type="entry name" value="Tetratricopeptide repeat domain"/>
    <property type="match status" value="1"/>
</dbReference>
<protein>
    <submittedName>
        <fullName evidence="1">Type VI secretion system protein ImpE</fullName>
    </submittedName>
</protein>
<dbReference type="PIRSF" id="PIRSF029288">
    <property type="entry name" value="SciE_ImpE"/>
    <property type="match status" value="1"/>
</dbReference>
<comment type="caution">
    <text evidence="1">The sequence shown here is derived from an EMBL/GenBank/DDBJ whole genome shotgun (WGS) entry which is preliminary data.</text>
</comment>
<gene>
    <name evidence="1" type="ORF">HNP33_002904</name>
</gene>
<dbReference type="EMBL" id="JACHKZ010000019">
    <property type="protein sequence ID" value="MBB6578802.1"/>
    <property type="molecule type" value="Genomic_DNA"/>
</dbReference>
<reference evidence="1 2" key="1">
    <citation type="submission" date="2020-08" db="EMBL/GenBank/DDBJ databases">
        <title>Functional genomics of gut bacteria from endangered species of beetles.</title>
        <authorList>
            <person name="Carlos-Shanley C."/>
        </authorList>
    </citation>
    <scope>NUCLEOTIDE SEQUENCE [LARGE SCALE GENOMIC DNA]</scope>
    <source>
        <strain evidence="1 2">S00124</strain>
    </source>
</reference>
<organism evidence="1 2">
    <name type="scientific">Comamonas odontotermitis</name>
    <dbReference type="NCBI Taxonomy" id="379895"/>
    <lineage>
        <taxon>Bacteria</taxon>
        <taxon>Pseudomonadati</taxon>
        <taxon>Pseudomonadota</taxon>
        <taxon>Betaproteobacteria</taxon>
        <taxon>Burkholderiales</taxon>
        <taxon>Comamonadaceae</taxon>
        <taxon>Comamonas</taxon>
    </lineage>
</organism>
<dbReference type="InterPro" id="IPR011990">
    <property type="entry name" value="TPR-like_helical_dom_sf"/>
</dbReference>
<accession>A0ABR6RI07</accession>
<dbReference type="InterPro" id="IPR009211">
    <property type="entry name" value="TagJ"/>
</dbReference>
<evidence type="ECO:0000313" key="2">
    <source>
        <dbReference type="Proteomes" id="UP000562492"/>
    </source>
</evidence>
<dbReference type="SUPFAM" id="SSF144059">
    <property type="entry name" value="ImpE-like"/>
    <property type="match status" value="1"/>
</dbReference>